<sequence>MTAREDILGRVRAGVGKPDFAARRAAAEAYMAARQRGPQPVIGGDLAARFRAKAESLSSTVEAVAEASEVPAAVARHLQQHGLPQQGVVTNDVAAFDWAGNGLQLSPRPAVDSDLLGISGCFCAVAETGTLLLLSGPETPASVSLLPETHIALVQVSRIVATMEDAFALLRAERGSLPRVVNFISGPSRTGDIEQTIVLGAHGPCRVHLILIGA</sequence>
<dbReference type="InterPro" id="IPR037171">
    <property type="entry name" value="NagB/RpiA_transferase-like"/>
</dbReference>
<evidence type="ECO:0000259" key="1">
    <source>
        <dbReference type="Pfam" id="PF02589"/>
    </source>
</evidence>
<dbReference type="STRING" id="281362.AT959_14685"/>
<dbReference type="PANTHER" id="PTHR43682">
    <property type="entry name" value="LACTATE UTILIZATION PROTEIN C"/>
    <property type="match status" value="1"/>
</dbReference>
<organism evidence="2 3">
    <name type="scientific">Dechloromonas denitrificans</name>
    <dbReference type="NCBI Taxonomy" id="281362"/>
    <lineage>
        <taxon>Bacteria</taxon>
        <taxon>Pseudomonadati</taxon>
        <taxon>Pseudomonadota</taxon>
        <taxon>Betaproteobacteria</taxon>
        <taxon>Rhodocyclales</taxon>
        <taxon>Azonexaceae</taxon>
        <taxon>Dechloromonas</taxon>
    </lineage>
</organism>
<dbReference type="InterPro" id="IPR024185">
    <property type="entry name" value="FTHF_cligase-like_sf"/>
</dbReference>
<evidence type="ECO:0000313" key="3">
    <source>
        <dbReference type="Proteomes" id="UP000070186"/>
    </source>
</evidence>
<feature type="domain" description="LUD" evidence="1">
    <location>
        <begin position="116"/>
        <end position="212"/>
    </location>
</feature>
<keyword evidence="3" id="KW-1185">Reference proteome</keyword>
<comment type="caution">
    <text evidence="2">The sequence shown here is derived from an EMBL/GenBank/DDBJ whole genome shotgun (WGS) entry which is preliminary data.</text>
</comment>
<dbReference type="PANTHER" id="PTHR43682:SF1">
    <property type="entry name" value="LACTATE UTILIZATION PROTEIN C"/>
    <property type="match status" value="1"/>
</dbReference>
<dbReference type="Pfam" id="PF02589">
    <property type="entry name" value="LUD_dom"/>
    <property type="match status" value="1"/>
</dbReference>
<dbReference type="AlphaFoldDB" id="A0A133XHY4"/>
<reference evidence="2 3" key="1">
    <citation type="submission" date="2015-12" db="EMBL/GenBank/DDBJ databases">
        <title>Nitrous oxide reduction kinetics distinguish bacteria harboring typical versus atypical NosZ.</title>
        <authorList>
            <person name="Yoon S."/>
            <person name="Nissen S."/>
            <person name="Park D."/>
            <person name="Sanford R.A."/>
            <person name="Loeffler F.E."/>
        </authorList>
    </citation>
    <scope>NUCLEOTIDE SEQUENCE [LARGE SCALE GENOMIC DNA]</scope>
    <source>
        <strain evidence="2 3">ATCC BAA-841</strain>
    </source>
</reference>
<dbReference type="Gene3D" id="3.40.50.10420">
    <property type="entry name" value="NagB/RpiA/CoA transferase-like"/>
    <property type="match status" value="1"/>
</dbReference>
<protein>
    <recommendedName>
        <fullName evidence="1">LUD domain-containing protein</fullName>
    </recommendedName>
</protein>
<dbReference type="Proteomes" id="UP000070186">
    <property type="component" value="Unassembled WGS sequence"/>
</dbReference>
<dbReference type="InterPro" id="IPR003741">
    <property type="entry name" value="LUD_dom"/>
</dbReference>
<proteinExistence type="predicted"/>
<gene>
    <name evidence="2" type="ORF">AT959_14685</name>
</gene>
<name>A0A133XHY4_9RHOO</name>
<evidence type="ECO:0000313" key="2">
    <source>
        <dbReference type="EMBL" id="KXB30569.1"/>
    </source>
</evidence>
<dbReference type="RefSeq" id="WP_066884320.1">
    <property type="nucleotide sequence ID" value="NZ_LODL01000021.1"/>
</dbReference>
<accession>A0A133XHY4</accession>
<dbReference type="SUPFAM" id="SSF100950">
    <property type="entry name" value="NagB/RpiA/CoA transferase-like"/>
    <property type="match status" value="1"/>
</dbReference>
<dbReference type="EMBL" id="LODL01000021">
    <property type="protein sequence ID" value="KXB30569.1"/>
    <property type="molecule type" value="Genomic_DNA"/>
</dbReference>